<sequence>MLGIKPFDCNFDSEAWNISALIRFRSDPHMGFFEINVQTNNTFNK</sequence>
<dbReference type="PATRIC" id="fig|280505.15.peg.1265"/>
<evidence type="ECO:0000313" key="2">
    <source>
        <dbReference type="Proteomes" id="UP000058857"/>
    </source>
</evidence>
<protein>
    <submittedName>
        <fullName evidence="1">Uncharacterized protein</fullName>
    </submittedName>
</protein>
<organism evidence="1">
    <name type="scientific">Leptospira borgpetersenii serovar Ballum</name>
    <dbReference type="NCBI Taxonomy" id="280505"/>
    <lineage>
        <taxon>Bacteria</taxon>
        <taxon>Pseudomonadati</taxon>
        <taxon>Spirochaetota</taxon>
        <taxon>Spirochaetia</taxon>
        <taxon>Leptospirales</taxon>
        <taxon>Leptospiraceae</taxon>
        <taxon>Leptospira</taxon>
    </lineage>
</organism>
<dbReference type="AlphaFoldDB" id="A0A0S2IQ90"/>
<gene>
    <name evidence="1" type="ORF">LBBP_01299</name>
</gene>
<name>A0A0S2IQ90_LEPBO</name>
<proteinExistence type="predicted"/>
<dbReference type="EMBL" id="CP012029">
    <property type="protein sequence ID" value="ALO25597.1"/>
    <property type="molecule type" value="Genomic_DNA"/>
</dbReference>
<reference evidence="1 2" key="1">
    <citation type="journal article" date="2015" name="PLoS Negl. Trop. Dis.">
        <title>Distribution of Plasmids in Distinct Leptospira Pathogenic Species.</title>
        <authorList>
            <person name="Wang Y."/>
            <person name="Zhuang X."/>
            <person name="Zhong Y."/>
            <person name="Zhang C."/>
            <person name="Zhang Y."/>
            <person name="Zeng L."/>
            <person name="Zhu Y."/>
            <person name="He P."/>
            <person name="Dong K."/>
            <person name="Pal U."/>
            <person name="Guo X."/>
            <person name="Qin J."/>
        </authorList>
    </citation>
    <scope>NUCLEOTIDE SEQUENCE [LARGE SCALE GENOMIC DNA]</scope>
    <source>
        <strain evidence="1 2">56604</strain>
    </source>
</reference>
<dbReference type="Proteomes" id="UP000058857">
    <property type="component" value="Chromosome 1"/>
</dbReference>
<accession>A0A0S2IQ90</accession>
<evidence type="ECO:0000313" key="1">
    <source>
        <dbReference type="EMBL" id="ALO25597.1"/>
    </source>
</evidence>